<dbReference type="InterPro" id="IPR036412">
    <property type="entry name" value="HAD-like_sf"/>
</dbReference>
<dbReference type="InterPro" id="IPR004274">
    <property type="entry name" value="FCP1_dom"/>
</dbReference>
<evidence type="ECO:0000256" key="5">
    <source>
        <dbReference type="ARBA" id="ARBA00048336"/>
    </source>
</evidence>
<comment type="catalytic activity">
    <reaction evidence="4 6">
        <text>O-phospho-L-seryl-[protein] + H2O = L-seryl-[protein] + phosphate</text>
        <dbReference type="Rhea" id="RHEA:20629"/>
        <dbReference type="Rhea" id="RHEA-COMP:9863"/>
        <dbReference type="Rhea" id="RHEA-COMP:11604"/>
        <dbReference type="ChEBI" id="CHEBI:15377"/>
        <dbReference type="ChEBI" id="CHEBI:29999"/>
        <dbReference type="ChEBI" id="CHEBI:43474"/>
        <dbReference type="ChEBI" id="CHEBI:83421"/>
        <dbReference type="EC" id="3.1.3.16"/>
    </reaction>
</comment>
<proteinExistence type="predicted"/>
<keyword evidence="2 6" id="KW-0378">Hydrolase</keyword>
<dbReference type="PROSITE" id="PS50969">
    <property type="entry name" value="FCP1"/>
    <property type="match status" value="1"/>
</dbReference>
<dbReference type="AlphaFoldDB" id="A0AAV1I0V3"/>
<evidence type="ECO:0000256" key="2">
    <source>
        <dbReference type="ARBA" id="ARBA00022801"/>
    </source>
</evidence>
<evidence type="ECO:0000256" key="4">
    <source>
        <dbReference type="ARBA" id="ARBA00047761"/>
    </source>
</evidence>
<dbReference type="EMBL" id="CAUYUE010000004">
    <property type="protein sequence ID" value="CAK0763828.1"/>
    <property type="molecule type" value="Genomic_DNA"/>
</dbReference>
<dbReference type="Pfam" id="PF03031">
    <property type="entry name" value="NIF"/>
    <property type="match status" value="1"/>
</dbReference>
<dbReference type="Gene3D" id="3.40.50.1000">
    <property type="entry name" value="HAD superfamily/HAD-like"/>
    <property type="match status" value="1"/>
</dbReference>
<dbReference type="CDD" id="cd07521">
    <property type="entry name" value="HAD_FCP1-like"/>
    <property type="match status" value="1"/>
</dbReference>
<evidence type="ECO:0000313" key="9">
    <source>
        <dbReference type="Proteomes" id="UP001314263"/>
    </source>
</evidence>
<evidence type="ECO:0000256" key="3">
    <source>
        <dbReference type="ARBA" id="ARBA00023242"/>
    </source>
</evidence>
<comment type="catalytic activity">
    <reaction evidence="5 6">
        <text>O-phospho-L-threonyl-[protein] + H2O = L-threonyl-[protein] + phosphate</text>
        <dbReference type="Rhea" id="RHEA:47004"/>
        <dbReference type="Rhea" id="RHEA-COMP:11060"/>
        <dbReference type="Rhea" id="RHEA-COMP:11605"/>
        <dbReference type="ChEBI" id="CHEBI:15377"/>
        <dbReference type="ChEBI" id="CHEBI:30013"/>
        <dbReference type="ChEBI" id="CHEBI:43474"/>
        <dbReference type="ChEBI" id="CHEBI:61977"/>
        <dbReference type="EC" id="3.1.3.16"/>
    </reaction>
</comment>
<keyword evidence="3 6" id="KW-0539">Nucleus</keyword>
<protein>
    <recommendedName>
        <fullName evidence="6">RNA polymerase II C-terminal domain phosphatase-like</fullName>
        <ecNumber evidence="6">3.1.3.16</ecNumber>
    </recommendedName>
</protein>
<organism evidence="8 9">
    <name type="scientific">Coccomyxa viridis</name>
    <dbReference type="NCBI Taxonomy" id="1274662"/>
    <lineage>
        <taxon>Eukaryota</taxon>
        <taxon>Viridiplantae</taxon>
        <taxon>Chlorophyta</taxon>
        <taxon>core chlorophytes</taxon>
        <taxon>Trebouxiophyceae</taxon>
        <taxon>Trebouxiophyceae incertae sedis</taxon>
        <taxon>Coccomyxaceae</taxon>
        <taxon>Coccomyxa</taxon>
    </lineage>
</organism>
<reference evidence="8 9" key="1">
    <citation type="submission" date="2023-10" db="EMBL/GenBank/DDBJ databases">
        <authorList>
            <person name="Maclean D."/>
            <person name="Macfadyen A."/>
        </authorList>
    </citation>
    <scope>NUCLEOTIDE SEQUENCE [LARGE SCALE GENOMIC DNA]</scope>
</reference>
<dbReference type="SMART" id="SM00577">
    <property type="entry name" value="CPDc"/>
    <property type="match status" value="1"/>
</dbReference>
<evidence type="ECO:0000256" key="1">
    <source>
        <dbReference type="ARBA" id="ARBA00004123"/>
    </source>
</evidence>
<evidence type="ECO:0000313" key="8">
    <source>
        <dbReference type="EMBL" id="CAK0763828.1"/>
    </source>
</evidence>
<gene>
    <name evidence="8" type="ORF">CVIRNUC_003097</name>
</gene>
<keyword evidence="9" id="KW-1185">Reference proteome</keyword>
<dbReference type="GO" id="GO:0005634">
    <property type="term" value="C:nucleus"/>
    <property type="evidence" value="ECO:0007669"/>
    <property type="project" value="UniProtKB-SubCell"/>
</dbReference>
<dbReference type="GO" id="GO:0008420">
    <property type="term" value="F:RNA polymerase II CTD heptapeptide repeat phosphatase activity"/>
    <property type="evidence" value="ECO:0007669"/>
    <property type="project" value="UniProtKB-UniRule"/>
</dbReference>
<dbReference type="Proteomes" id="UP001314263">
    <property type="component" value="Unassembled WGS sequence"/>
</dbReference>
<dbReference type="InterPro" id="IPR023214">
    <property type="entry name" value="HAD_sf"/>
</dbReference>
<dbReference type="InterPro" id="IPR011947">
    <property type="entry name" value="FCP1_euk"/>
</dbReference>
<evidence type="ECO:0000259" key="7">
    <source>
        <dbReference type="PROSITE" id="PS50969"/>
    </source>
</evidence>
<dbReference type="PANTHER" id="PTHR23081">
    <property type="entry name" value="RNA POLYMERASE II CTD PHOSPHATASE"/>
    <property type="match status" value="1"/>
</dbReference>
<dbReference type="PANTHER" id="PTHR23081:SF36">
    <property type="entry name" value="RNA POLYMERASE II SUBUNIT A C-TERMINAL DOMAIN PHOSPHATASE"/>
    <property type="match status" value="1"/>
</dbReference>
<sequence length="210" mass="24070">MAEAEDDSDIALRYIHAGLRLSAQEADRIRQDSLKRVLGSRKLLLVLDLDHTLLNSTRLDEVEPEQEEQLQRLLHSQQEAEHKSLHHLPQLNLWTKLRPGVHDFLARTQQLYEMHIYTHGNAEYAVEMAKLLDPSKRFFAERIISQADSKEKHVKDLAVVLGTETATIILDDTISVWPEHQHNLMQAGLSPYLAGQFQDAMHHMSSFNGL</sequence>
<dbReference type="EC" id="3.1.3.16" evidence="6"/>
<dbReference type="InterPro" id="IPR039189">
    <property type="entry name" value="Fcp1"/>
</dbReference>
<name>A0AAV1I0V3_9CHLO</name>
<accession>A0AAV1I0V3</accession>
<evidence type="ECO:0000256" key="6">
    <source>
        <dbReference type="RuleBase" id="RU366066"/>
    </source>
</evidence>
<feature type="domain" description="FCP1 homology" evidence="7">
    <location>
        <begin position="38"/>
        <end position="210"/>
    </location>
</feature>
<comment type="subcellular location">
    <subcellularLocation>
        <location evidence="1 6">Nucleus</location>
    </subcellularLocation>
</comment>
<dbReference type="SUPFAM" id="SSF56784">
    <property type="entry name" value="HAD-like"/>
    <property type="match status" value="1"/>
</dbReference>
<comment type="function">
    <text evidence="6">This promotes the activity of RNA polymerase II.</text>
</comment>
<comment type="caution">
    <text evidence="8">The sequence shown here is derived from an EMBL/GenBank/DDBJ whole genome shotgun (WGS) entry which is preliminary data.</text>
</comment>
<dbReference type="NCBIfam" id="TIGR02250">
    <property type="entry name" value="FCP1_euk"/>
    <property type="match status" value="1"/>
</dbReference>